<reference evidence="5" key="2">
    <citation type="journal article" date="2007" name="PLoS Biol.">
        <title>Survey sequencing and comparative analysis of the elephant shark (Callorhinchus milii) genome.</title>
        <authorList>
            <person name="Venkatesh B."/>
            <person name="Kirkness E.F."/>
            <person name="Loh Y.H."/>
            <person name="Halpern A.L."/>
            <person name="Lee A.P."/>
            <person name="Johnson J."/>
            <person name="Dandona N."/>
            <person name="Viswanathan L.D."/>
            <person name="Tay A."/>
            <person name="Venter J.C."/>
            <person name="Strausberg R.L."/>
            <person name="Brenner S."/>
        </authorList>
    </citation>
    <scope>NUCLEOTIDE SEQUENCE [LARGE SCALE GENOMIC DNA]</scope>
</reference>
<feature type="region of interest" description="Disordered" evidence="2">
    <location>
        <begin position="3110"/>
        <end position="3129"/>
    </location>
</feature>
<keyword evidence="1" id="KW-0597">Phosphoprotein</keyword>
<dbReference type="GeneTree" id="ENSGT00520000055626"/>
<name>A0A4W3H3M1_CALMI</name>
<dbReference type="STRING" id="7868.ENSCMIP00000010311"/>
<evidence type="ECO:0000256" key="1">
    <source>
        <dbReference type="ARBA" id="ARBA00022553"/>
    </source>
</evidence>
<feature type="compositionally biased region" description="Polar residues" evidence="2">
    <location>
        <begin position="53"/>
        <end position="64"/>
    </location>
</feature>
<reference evidence="5" key="1">
    <citation type="journal article" date="2006" name="Science">
        <title>Ancient noncoding elements conserved in the human genome.</title>
        <authorList>
            <person name="Venkatesh B."/>
            <person name="Kirkness E.F."/>
            <person name="Loh Y.H."/>
            <person name="Halpern A.L."/>
            <person name="Lee A.P."/>
            <person name="Johnson J."/>
            <person name="Dandona N."/>
            <person name="Viswanathan L.D."/>
            <person name="Tay A."/>
            <person name="Venter J.C."/>
            <person name="Strausberg R.L."/>
            <person name="Brenner S."/>
        </authorList>
    </citation>
    <scope>NUCLEOTIDE SEQUENCE [LARGE SCALE GENOMIC DNA]</scope>
</reference>
<reference evidence="5" key="3">
    <citation type="journal article" date="2014" name="Nature">
        <title>Elephant shark genome provides unique insights into gnathostome evolution.</title>
        <authorList>
            <consortium name="International Elephant Shark Genome Sequencing Consortium"/>
            <person name="Venkatesh B."/>
            <person name="Lee A.P."/>
            <person name="Ravi V."/>
            <person name="Maurya A.K."/>
            <person name="Lian M.M."/>
            <person name="Swann J.B."/>
            <person name="Ohta Y."/>
            <person name="Flajnik M.F."/>
            <person name="Sutoh Y."/>
            <person name="Kasahara M."/>
            <person name="Hoon S."/>
            <person name="Gangu V."/>
            <person name="Roy S.W."/>
            <person name="Irimia M."/>
            <person name="Korzh V."/>
            <person name="Kondrychyn I."/>
            <person name="Lim Z.W."/>
            <person name="Tay B.H."/>
            <person name="Tohari S."/>
            <person name="Kong K.W."/>
            <person name="Ho S."/>
            <person name="Lorente-Galdos B."/>
            <person name="Quilez J."/>
            <person name="Marques-Bonet T."/>
            <person name="Raney B.J."/>
            <person name="Ingham P.W."/>
            <person name="Tay A."/>
            <person name="Hillier L.W."/>
            <person name="Minx P."/>
            <person name="Boehm T."/>
            <person name="Wilson R.K."/>
            <person name="Brenner S."/>
            <person name="Warren W.C."/>
        </authorList>
    </citation>
    <scope>NUCLEOTIDE SEQUENCE [LARGE SCALE GENOMIC DNA]</scope>
</reference>
<evidence type="ECO:0000259" key="3">
    <source>
        <dbReference type="Pfam" id="PF15386"/>
    </source>
</evidence>
<dbReference type="KEGG" id="cmk:103190195"/>
<dbReference type="PANTHER" id="PTHR14522:SF0">
    <property type="entry name" value="PROTEIN PRR14L"/>
    <property type="match status" value="1"/>
</dbReference>
<feature type="compositionally biased region" description="Basic residues" evidence="2">
    <location>
        <begin position="3217"/>
        <end position="3235"/>
    </location>
</feature>
<keyword evidence="5" id="KW-1185">Reference proteome</keyword>
<evidence type="ECO:0000256" key="2">
    <source>
        <dbReference type="SAM" id="MobiDB-lite"/>
    </source>
</evidence>
<evidence type="ECO:0000313" key="5">
    <source>
        <dbReference type="Proteomes" id="UP000314986"/>
    </source>
</evidence>
<dbReference type="OrthoDB" id="6163216at2759"/>
<reference evidence="4" key="4">
    <citation type="submission" date="2025-08" db="UniProtKB">
        <authorList>
            <consortium name="Ensembl"/>
        </authorList>
    </citation>
    <scope>IDENTIFICATION</scope>
</reference>
<accession>A0A4W3H3M1</accession>
<gene>
    <name evidence="4" type="primary">wu:fi75a02</name>
</gene>
<dbReference type="Pfam" id="PF15386">
    <property type="entry name" value="Tantalus"/>
    <property type="match status" value="1"/>
</dbReference>
<sequence>MDHCEQGVFCTDVDQRERKCNYFLCNRFEPQIANDGLLSVLANKMQRTIGVSDPNSEESITSKIQGDKTKVPTPLMTGAKALAQREEAKEMNVGGVLTSQLHAEKEMAMVYPDSSMLADNQLVKDVPLEGVITREVAEWMPPYTTIASRSCAENELTSELVRDHVTANVTLAQNSLDSDLFAEGKVTGGILTCDEAGNRFPEVPTDTAIIEVGNLVPSETSPNNGALVEHRLAEPPAVTTVSGDMFANIEIAKMEPLEGVRTNYQLTGSKLSAVPLDPGAIVKMSAKGEGVIEVPGEGVPTSEVFTVGLLPVVHVDDKATMAVPMEGEIANQVPVESTKISGLFAENGLSKIFQELNLSVEVSAECEKTSAVTEEIVLSSVMVSVPKDIAVPVEMSTDEGVIGKELGDIAIINGIGAECPFTAAATKVPAECESATKIDVVINSGMTEEKPSETTAAKRTSAGCEVTTEMSREVEKTSMHPSIEVTMKIFADGVLANKTAREPITTNEVTEVPTDITPTMEISAEDEKVKDVSGENVATDMIASLHPCVPLLMEISAGEITSDGSAEDLTTNEMPTKMSVEDKAVVENEGLKNNMISSVPPDNTTIVVSSDHEMLAELPGECMKISENTEVPSDVLTPMENISECEIFTELPRAVVTTSEFAEEPLDVPVAMEISADCMIPNKVSEEVETTNAVVSVYPDKTVNDVLGESVAINEVVQEAPESTATNEMSVDNEIFAGLSGGGVSNGDTAKTLRISANLIVNEVADVGTTSGVTNVSPNTIAEKSEEREIICDEFRESVTSSMTEEPPTTAMDIPSDVLTELSRDVMTSGVAEVPLHTAMTLEMTGEVGLTKKEFGEGLTTNVQVSVHPVFAVTKEMTAITPDTTEIVQISSYAKSGEDVATNGMTEVPLDPATRESEIANVSEAGGTTHRVADVSLGPATMDTSAECLTANLMSGKADGIANRPPDTTPIEEMSEIVELCGKTMLIGEIPEVPTDVSASLGRSSEIVMTELPDECSDTRATTDSCEGTTTTEISSDGIVIAESFGECVTSTVTDGTPYAPVTTVISAGSVMVDHMSEEVEGMNALAFIPSDTFTGDMSAGCVIPNEMSGEVGTTDGAPQMTPGTAARLQMSAEGYVSNKAAGEDTITNEVAELLPDSAVSAIAKDSLGNNVTTSLLAGVPSDATATMDMSPEGERATEVSGENVATSRVTEALPDMTTTMKTTVVGGIATDVSENEVVTNAMPEVPQGPTAFVGLSGGGGTGNEVSEVGGVDIEESGEDVTTIVVSEVLPDSGVTSVKSAECVIATEMVSVYLDIPRSGPGVVADVVSIETETKKEVAEIPRDTTTCGEVLAKGDILNEDSGEDVGSNGLAKLLLGTTGALDTSVECEMSGEGLTSEMKEVTPAITASMEISSDLSGESVTAIGITEVAPSTIEIMETAVDDKIINHVPAEDVRANGMAEVHLQPTTTMEMFAEGEIVSDVSGERVTINEMIELPTAIAAAMEVSSYPVALSDLSGEGMTICRVTEAPPDTTRIMEMVAEDEMATEASGEGDAITHEVAEMPPGTATMEISSGDATITEPFEECVTTSTATDVTPVTMVISAGGVMADQMSEEVEGMNALALIPSDTFTGDMSAGCVILNEMSGEVGKTDGITAVIPPGTAARLQVSAEGHVSNKAAGEDTITNEVAELLPDTTVSESKSAEGIIANGGYQWETSIEKPEVPADRVTAVMSDKGEMLNALPGQVIKTSWMTKALPDQTTATAMSTEGVVASRRSGESATNVIAEVPSDFLPTTMEMSAESQISSELSAEDVPNREVISVYPGVTATKDNSSEGVKVNEMSREGIQTNGLAEMEMTAEADIATEILGASVATTGLAEDTGAVNDMSEEVEMFIDRPEVAEITEVAEKPSDLTVSWELAAGSIVRREMSGKSAAIIALASVCLGVMGTMQLPAEGEIVNKVSGAVTTHRVTDVPPDAAVAMFAESDPAEESVTSNEIKELLNVAVAMETSREGAVPNKVSEDMVTSEVTEASPDVTGPMEMAVDSVVTNNLSENVTPSEMASGLRCAAILSKEISVEGVEVKDVSEEGVTTTGMTKMPPDATSSIERSAEGEGDAAIPECIANNGVTEVSLVSASTLGNSAEGQIPIEPSGELVLTSGVVEVLPDIAESLEMAAGGMIANEMSGEGVAIDALVHSGWTVATELSTESEGADEMPLENEMANQAHPNTGAIPEISSESERNTTLGTAEQLPDVTAEMEISAPCVIDNEVSEKHVVSFGQPGAVALEDEEISSEDLKANNQSGEGATSNAVVEMPQDATATTETPRQDEEAIEISEKGVVINRLPGAPTPAATATTQMSTKGDLDGETSDKDVATRNVASEQPGVLVAKGIAPTGVEANETLTDDVRTDGVTEVPPDTAVTLETSAEGVVEANKVSETDGATHAMLEIPPGVTATTEIIPDVEIANEVPEEDARNNEVFAESMWAKAFPDTAVTMETFAQNVIFKPVPVECPSASEVTSQMPSDILLPNNTEVEVMAKIKGAKLVSEGLAAIMLNQMPSGGRSADNRSRKRKASESLAEVCAYRPNNALCCAGHWCTAMKVTEHELHSVSVKSTDHTSIFVQSKEQQVNRVGNEHSPTAPDRNMGAFGAVEYHRVDKDQTLCYRRTGLRSTIKENDSILKLGELNSAVLLAHCNPLYSKLQLIDSTAVRFDCCSRDDPKYDTSDVGERVLQLGETKPENIPVNAPVFSELSGELVPIEKLATSAGNMVSAKCVKMEPASLQKLEMLQAVDMCSIFQAPEWMDQNFCLNTELKSCWNSTCMPNLSQDQCGVPTKLQPLTWSSRNYLVPRNNHTHFVTPIFPVSSGVKLAPIFSSLTISDEAMEQCISRRTDWCTLPGYSSEDAWAILQWLNGFGKNSWPLSTLCKTRMCTCNRSKFGLPTILALSSPGCYRVWTRRRRLGSKIPTVQRLFLTRFEEHLKGLNIPVPLDKLFPSMPCSLGRIVSWWNQHGPSFASSTGSTNNCKRMSMGTSPSYFLSNLVTKNGTNFSGTKPLLFLQTSERIEVRPLDLRELCPAVSDLPTSPAECTVTDLSIFPAALPPAPSVENQLCSEQKEVCAPPDETKRKPKGSTRKVSQIRIRKTIPKQDTNLTPMGLPKPKRLKKKEFSLEEIYTNKNYKSPSANSKYLETIFEEPVLKKGSFVCTSLQKRKRLLEFQDYTLPRKRRAHSGVKVPSRTRRRKPSPREGEIDSLLIQKLTELEAFLSGED</sequence>
<organism evidence="4 5">
    <name type="scientific">Callorhinchus milii</name>
    <name type="common">Ghost shark</name>
    <dbReference type="NCBI Taxonomy" id="7868"/>
    <lineage>
        <taxon>Eukaryota</taxon>
        <taxon>Metazoa</taxon>
        <taxon>Chordata</taxon>
        <taxon>Craniata</taxon>
        <taxon>Vertebrata</taxon>
        <taxon>Chondrichthyes</taxon>
        <taxon>Holocephali</taxon>
        <taxon>Chimaeriformes</taxon>
        <taxon>Callorhinchidae</taxon>
        <taxon>Callorhinchus</taxon>
    </lineage>
</organism>
<protein>
    <recommendedName>
        <fullName evidence="3">Tantalus-like domain-containing protein</fullName>
    </recommendedName>
</protein>
<proteinExistence type="predicted"/>
<dbReference type="OMA" id="EADNTYN"/>
<dbReference type="Ensembl" id="ENSCMIT00000010583.1">
    <property type="protein sequence ID" value="ENSCMIP00000010311.1"/>
    <property type="gene ID" value="ENSCMIG00000005439.1"/>
</dbReference>
<reference evidence="4" key="5">
    <citation type="submission" date="2025-09" db="UniProtKB">
        <authorList>
            <consortium name="Ensembl"/>
        </authorList>
    </citation>
    <scope>IDENTIFICATION</scope>
</reference>
<dbReference type="InterPro" id="IPR028149">
    <property type="entry name" value="Tantalus-like"/>
</dbReference>
<dbReference type="InterPro" id="IPR026320">
    <property type="entry name" value="PRR14"/>
</dbReference>
<dbReference type="InParanoid" id="A0A4W3H3M1"/>
<feature type="domain" description="Tantalus-like" evidence="3">
    <location>
        <begin position="3144"/>
        <end position="3202"/>
    </location>
</feature>
<dbReference type="PANTHER" id="PTHR14522">
    <property type="entry name" value="EMO2-RELATED"/>
    <property type="match status" value="1"/>
</dbReference>
<feature type="region of interest" description="Disordered" evidence="2">
    <location>
        <begin position="2340"/>
        <end position="2367"/>
    </location>
</feature>
<feature type="region of interest" description="Disordered" evidence="2">
    <location>
        <begin position="3217"/>
        <end position="3241"/>
    </location>
</feature>
<dbReference type="GeneID" id="103190195"/>
<dbReference type="Proteomes" id="UP000314986">
    <property type="component" value="Unassembled WGS sequence"/>
</dbReference>
<evidence type="ECO:0000313" key="4">
    <source>
        <dbReference type="Ensembl" id="ENSCMIP00000010311.1"/>
    </source>
</evidence>
<feature type="region of interest" description="Disordered" evidence="2">
    <location>
        <begin position="52"/>
        <end position="71"/>
    </location>
</feature>